<keyword evidence="14" id="KW-0503">Monooxygenase</keyword>
<comment type="pathway">
    <text evidence="4">Lipid metabolism; bile acid biosynthesis.</text>
</comment>
<feature type="transmembrane region" description="Helical" evidence="25">
    <location>
        <begin position="7"/>
        <end position="23"/>
    </location>
</feature>
<evidence type="ECO:0000256" key="24">
    <source>
        <dbReference type="PIRSR" id="PIRSR602403-1"/>
    </source>
</evidence>
<dbReference type="GO" id="GO:0042632">
    <property type="term" value="P:cholesterol homeostasis"/>
    <property type="evidence" value="ECO:0007669"/>
    <property type="project" value="TreeGrafter"/>
</dbReference>
<evidence type="ECO:0000256" key="7">
    <source>
        <dbReference type="ARBA" id="ARBA00022692"/>
    </source>
</evidence>
<evidence type="ECO:0000313" key="26">
    <source>
        <dbReference type="EMBL" id="KAI4531133.1"/>
    </source>
</evidence>
<evidence type="ECO:0000256" key="3">
    <source>
        <dbReference type="ARBA" id="ARBA00004477"/>
    </source>
</evidence>
<evidence type="ECO:0000256" key="16">
    <source>
        <dbReference type="ARBA" id="ARBA00023136"/>
    </source>
</evidence>
<feature type="binding site" description="axial binding residue" evidence="24">
    <location>
        <position position="414"/>
    </location>
    <ligand>
        <name>heme</name>
        <dbReference type="ChEBI" id="CHEBI:30413"/>
    </ligand>
    <ligandPart>
        <name>Fe</name>
        <dbReference type="ChEBI" id="CHEBI:18248"/>
    </ligandPart>
</feature>
<dbReference type="PRINTS" id="PR00465">
    <property type="entry name" value="EP450IV"/>
</dbReference>
<dbReference type="GO" id="GO:0007586">
    <property type="term" value="P:digestion"/>
    <property type="evidence" value="ECO:0007669"/>
    <property type="project" value="UniProtKB-ARBA"/>
</dbReference>
<keyword evidence="15" id="KW-0443">Lipid metabolism</keyword>
<dbReference type="InterPro" id="IPR050529">
    <property type="entry name" value="CYP450_sterol_14alpha_dmase"/>
</dbReference>
<reference evidence="26" key="1">
    <citation type="submission" date="2022-03" db="EMBL/GenBank/DDBJ databases">
        <title>Genomic analyses of argali, domestic sheep and their hybrids provide insights into chromosomal evolution, heterosis and genetic basis of agronomic traits.</title>
        <authorList>
            <person name="Li M."/>
        </authorList>
    </citation>
    <scope>NUCLEOTIDE SEQUENCE</scope>
    <source>
        <strain evidence="26">CAU-MHL-2022a</strain>
        <tissue evidence="26">Skin</tissue>
    </source>
</reference>
<dbReference type="GO" id="GO:0033782">
    <property type="term" value="F:24S-hydroxycholesterol 7-alpha-hydroxylase activity"/>
    <property type="evidence" value="ECO:0007669"/>
    <property type="project" value="UniProtKB-EC"/>
</dbReference>
<comment type="function">
    <text evidence="19">A cytochrome P450 monooxygenase involved in neural cholesterol clearance through bile acid synthesis. Catalyzes 7-alpha hydroxylation of (24S)-hydroxycholesterol, a neural oxysterol that is metabolized to bile acids in the liver. Mechanistically, uses molecular oxygen inserting one oxygen atom into a substrate, and reducing the second into a water molecule, with two electrons provided by NADPH via cytochrome P450 reductase (CPR; NADPH-ferrihemoprotein reductase).</text>
</comment>
<sequence>MEFISPTVIIILGCVAVLLFLQWKNLRRPPCIRGWIPWIGAGFEFGKTPLEFIEKARIKYGPVFTVIVMGTRMTFVTEEEGINVFLKSKEVNFELAVQNPIYHTASIAKNIFLKLHEKLYITVKGKMGILNLYKFTGQLTEELQEQLQNLGVHGTTDLNKFMRHLLYPVTVNILFKKGLFPTDERKIREFHQHFQAYDEGFEYGSQLPECLLRNWSKSKKWLLALFEKNIPDIKTYKSAKDNSLTVMQAVLDLLEMEANEQKSPNYGLLLLWASLSNTVPVAFWTFAFVLSHPNIHRTIMEGISSVFGTAGKDKIKVSEDDLKKLPLIKWCILETIRLRAPGVITRKVLKPVKILNYTVPSGDLLMLSPFWLHRNPKYFPEPDLFKPERWKEANLEKHAFLDCFMAFGSGKYQCPGRWLALLEIQICIILIFYYYDCSLLDPLPKQDALPSERKWVQRSSASRYEYQDLNLIDEKTGMERSKVIYLVKDIQLIKTGGMRGDSYFIGMRSLGQQGCIPEDGGLFLLCCIDRDWAVTQCFTEEAFQAITDFTDLPNSLFACNVHQSVFEGEESKVTLMTSLFLALSLELPEEFYLDKFREVTQYNNCLSQSFENMLSP</sequence>
<keyword evidence="8 24" id="KW-0479">Metal-binding</keyword>
<dbReference type="Gene3D" id="1.10.630.10">
    <property type="entry name" value="Cytochrome P450"/>
    <property type="match status" value="1"/>
</dbReference>
<evidence type="ECO:0000256" key="22">
    <source>
        <dbReference type="ARBA" id="ARBA00077814"/>
    </source>
</evidence>
<keyword evidence="11 25" id="KW-1133">Transmembrane helix</keyword>
<comment type="pathway">
    <text evidence="18">Steroid metabolism; cholesterol degradation.</text>
</comment>
<keyword evidence="9" id="KW-0256">Endoplasmic reticulum</keyword>
<dbReference type="EC" id="1.14.14.26" evidence="20"/>
<dbReference type="GO" id="GO:0008396">
    <property type="term" value="F:oxysterol 7-alpha-hydroxylase activity"/>
    <property type="evidence" value="ECO:0007669"/>
    <property type="project" value="TreeGrafter"/>
</dbReference>
<dbReference type="AlphaFoldDB" id="A0AAD4Y1F1"/>
<evidence type="ECO:0000256" key="20">
    <source>
        <dbReference type="ARBA" id="ARBA00066439"/>
    </source>
</evidence>
<dbReference type="GO" id="GO:0005789">
    <property type="term" value="C:endoplasmic reticulum membrane"/>
    <property type="evidence" value="ECO:0007669"/>
    <property type="project" value="UniProtKB-SubCell"/>
</dbReference>
<name>A0AAD4Y1F1_OVIAM</name>
<dbReference type="Pfam" id="PF00067">
    <property type="entry name" value="p450"/>
    <property type="match status" value="1"/>
</dbReference>
<dbReference type="GO" id="GO:0020037">
    <property type="term" value="F:heme binding"/>
    <property type="evidence" value="ECO:0007669"/>
    <property type="project" value="InterPro"/>
</dbReference>
<protein>
    <recommendedName>
        <fullName evidence="21">24-hydroxycholesterol 7-alpha-hydroxylase</fullName>
        <ecNumber evidence="20">1.14.14.26</ecNumber>
    </recommendedName>
    <alternativeName>
        <fullName evidence="23">Cytochrome P450 39A1</fullName>
    </alternativeName>
    <alternativeName>
        <fullName evidence="22">Oxysterol 7-alpha-hydroxylase</fullName>
    </alternativeName>
</protein>
<evidence type="ECO:0000313" key="27">
    <source>
        <dbReference type="Proteomes" id="UP001214576"/>
    </source>
</evidence>
<keyword evidence="13 24" id="KW-0408">Iron</keyword>
<evidence type="ECO:0000256" key="17">
    <source>
        <dbReference type="ARBA" id="ARBA00023221"/>
    </source>
</evidence>
<dbReference type="InterPro" id="IPR001128">
    <property type="entry name" value="Cyt_P450"/>
</dbReference>
<dbReference type="InterPro" id="IPR002403">
    <property type="entry name" value="Cyt_P450_E_grp-IV"/>
</dbReference>
<evidence type="ECO:0000256" key="12">
    <source>
        <dbReference type="ARBA" id="ARBA00023002"/>
    </source>
</evidence>
<evidence type="ECO:0000256" key="23">
    <source>
        <dbReference type="ARBA" id="ARBA00078877"/>
    </source>
</evidence>
<keyword evidence="27" id="KW-1185">Reference proteome</keyword>
<dbReference type="EMBL" id="JAKZEL010000024">
    <property type="protein sequence ID" value="KAI4531133.1"/>
    <property type="molecule type" value="Genomic_DNA"/>
</dbReference>
<evidence type="ECO:0000256" key="4">
    <source>
        <dbReference type="ARBA" id="ARBA00004860"/>
    </source>
</evidence>
<dbReference type="CDD" id="cd20635">
    <property type="entry name" value="CYP39A1"/>
    <property type="match status" value="1"/>
</dbReference>
<evidence type="ECO:0000256" key="19">
    <source>
        <dbReference type="ARBA" id="ARBA00056715"/>
    </source>
</evidence>
<dbReference type="GO" id="GO:0006699">
    <property type="term" value="P:bile acid biosynthetic process"/>
    <property type="evidence" value="ECO:0007669"/>
    <property type="project" value="TreeGrafter"/>
</dbReference>
<accession>A0AAD4Y1F1</accession>
<evidence type="ECO:0000256" key="10">
    <source>
        <dbReference type="ARBA" id="ARBA00022848"/>
    </source>
</evidence>
<evidence type="ECO:0000256" key="25">
    <source>
        <dbReference type="SAM" id="Phobius"/>
    </source>
</evidence>
<keyword evidence="17" id="KW-0753">Steroid metabolism</keyword>
<keyword evidence="6 24" id="KW-0349">Heme</keyword>
<comment type="cofactor">
    <cofactor evidence="1 24">
        <name>heme</name>
        <dbReference type="ChEBI" id="CHEBI:30413"/>
    </cofactor>
</comment>
<keyword evidence="7 25" id="KW-0812">Transmembrane</keyword>
<keyword evidence="10" id="KW-0492">Microsome</keyword>
<evidence type="ECO:0000256" key="6">
    <source>
        <dbReference type="ARBA" id="ARBA00022617"/>
    </source>
</evidence>
<dbReference type="GO" id="GO:0005506">
    <property type="term" value="F:iron ion binding"/>
    <property type="evidence" value="ECO:0007669"/>
    <property type="project" value="InterPro"/>
</dbReference>
<evidence type="ECO:0000256" key="1">
    <source>
        <dbReference type="ARBA" id="ARBA00001971"/>
    </source>
</evidence>
<dbReference type="FunFam" id="1.10.630.10:FF:000060">
    <property type="entry name" value="Cytochrome P450 family 39 subfamily A member 1"/>
    <property type="match status" value="1"/>
</dbReference>
<evidence type="ECO:0000256" key="15">
    <source>
        <dbReference type="ARBA" id="ARBA00023098"/>
    </source>
</evidence>
<evidence type="ECO:0000256" key="9">
    <source>
        <dbReference type="ARBA" id="ARBA00022824"/>
    </source>
</evidence>
<evidence type="ECO:0000256" key="14">
    <source>
        <dbReference type="ARBA" id="ARBA00023033"/>
    </source>
</evidence>
<evidence type="ECO:0000256" key="8">
    <source>
        <dbReference type="ARBA" id="ARBA00022723"/>
    </source>
</evidence>
<evidence type="ECO:0000256" key="11">
    <source>
        <dbReference type="ARBA" id="ARBA00022989"/>
    </source>
</evidence>
<dbReference type="PANTHER" id="PTHR24304">
    <property type="entry name" value="CYTOCHROME P450 FAMILY 7"/>
    <property type="match status" value="1"/>
</dbReference>
<proteinExistence type="inferred from homology"/>
<evidence type="ECO:0000256" key="21">
    <source>
        <dbReference type="ARBA" id="ARBA00071791"/>
    </source>
</evidence>
<evidence type="ECO:0000256" key="13">
    <source>
        <dbReference type="ARBA" id="ARBA00023004"/>
    </source>
</evidence>
<comment type="caution">
    <text evidence="26">The sequence shown here is derived from an EMBL/GenBank/DDBJ whole genome shotgun (WGS) entry which is preliminary data.</text>
</comment>
<dbReference type="PANTHER" id="PTHR24304:SF2">
    <property type="entry name" value="24-HYDROXYCHOLESTEROL 7-ALPHA-HYDROXYLASE"/>
    <property type="match status" value="1"/>
</dbReference>
<evidence type="ECO:0000256" key="18">
    <source>
        <dbReference type="ARBA" id="ARBA00049645"/>
    </source>
</evidence>
<feature type="transmembrane region" description="Helical" evidence="25">
    <location>
        <begin position="266"/>
        <end position="290"/>
    </location>
</feature>
<organism evidence="26 27">
    <name type="scientific">Ovis ammon polii</name>
    <dbReference type="NCBI Taxonomy" id="230172"/>
    <lineage>
        <taxon>Eukaryota</taxon>
        <taxon>Metazoa</taxon>
        <taxon>Chordata</taxon>
        <taxon>Craniata</taxon>
        <taxon>Vertebrata</taxon>
        <taxon>Euteleostomi</taxon>
        <taxon>Mammalia</taxon>
        <taxon>Eutheria</taxon>
        <taxon>Laurasiatheria</taxon>
        <taxon>Artiodactyla</taxon>
        <taxon>Ruminantia</taxon>
        <taxon>Pecora</taxon>
        <taxon>Bovidae</taxon>
        <taxon>Caprinae</taxon>
        <taxon>Ovis</taxon>
    </lineage>
</organism>
<keyword evidence="12" id="KW-0560">Oxidoreductase</keyword>
<evidence type="ECO:0000256" key="2">
    <source>
        <dbReference type="ARBA" id="ARBA00004154"/>
    </source>
</evidence>
<gene>
    <name evidence="26" type="ORF">MG293_018991</name>
</gene>
<dbReference type="GO" id="GO:0016125">
    <property type="term" value="P:sterol metabolic process"/>
    <property type="evidence" value="ECO:0007669"/>
    <property type="project" value="UniProtKB-ARBA"/>
</dbReference>
<keyword evidence="16 25" id="KW-0472">Membrane</keyword>
<dbReference type="SUPFAM" id="SSF48264">
    <property type="entry name" value="Cytochrome P450"/>
    <property type="match status" value="1"/>
</dbReference>
<comment type="subcellular location">
    <subcellularLocation>
        <location evidence="3">Endoplasmic reticulum membrane</location>
        <topology evidence="3">Multi-pass membrane protein</topology>
    </subcellularLocation>
    <subcellularLocation>
        <location evidence="2">Microsome membrane</location>
        <topology evidence="2">Multi-pass membrane protein</topology>
    </subcellularLocation>
</comment>
<dbReference type="Proteomes" id="UP001214576">
    <property type="component" value="Unassembled WGS sequence"/>
</dbReference>
<dbReference type="InterPro" id="IPR036396">
    <property type="entry name" value="Cyt_P450_sf"/>
</dbReference>
<evidence type="ECO:0000256" key="5">
    <source>
        <dbReference type="ARBA" id="ARBA00010617"/>
    </source>
</evidence>
<comment type="similarity">
    <text evidence="5">Belongs to the cytochrome P450 family.</text>
</comment>